<comment type="caution">
    <text evidence="1">The sequence shown here is derived from an EMBL/GenBank/DDBJ whole genome shotgun (WGS) entry which is preliminary data.</text>
</comment>
<organism evidence="1 2">
    <name type="scientific">Candidozyma auris</name>
    <name type="common">Yeast</name>
    <name type="synonym">Candida auris</name>
    <dbReference type="NCBI Taxonomy" id="498019"/>
    <lineage>
        <taxon>Eukaryota</taxon>
        <taxon>Fungi</taxon>
        <taxon>Dikarya</taxon>
        <taxon>Ascomycota</taxon>
        <taxon>Saccharomycotina</taxon>
        <taxon>Pichiomycetes</taxon>
        <taxon>Metschnikowiaceae</taxon>
        <taxon>Candidozyma</taxon>
    </lineage>
</organism>
<evidence type="ECO:0000313" key="2">
    <source>
        <dbReference type="Proteomes" id="UP000037122"/>
    </source>
</evidence>
<dbReference type="AlphaFoldDB" id="A0A0L0NZW0"/>
<reference evidence="2" key="1">
    <citation type="journal article" date="2015" name="BMC Genomics">
        <title>Draft genome of a commonly misdiagnosed multidrug resistant pathogen Candida auris.</title>
        <authorList>
            <person name="Chatterjee S."/>
            <person name="Alampalli S.V."/>
            <person name="Nageshan R.K."/>
            <person name="Chettiar S.T."/>
            <person name="Joshi S."/>
            <person name="Tatu U.S."/>
        </authorList>
    </citation>
    <scope>NUCLEOTIDE SEQUENCE [LARGE SCALE GENOMIC DNA]</scope>
    <source>
        <strain evidence="2">6684</strain>
    </source>
</reference>
<name>A0A0L0NZW0_CANAR</name>
<gene>
    <name evidence="1" type="ORF">QG37_03707</name>
</gene>
<evidence type="ECO:0000313" key="1">
    <source>
        <dbReference type="EMBL" id="KND99553.1"/>
    </source>
</evidence>
<proteinExistence type="predicted"/>
<accession>A0A0L0NZW0</accession>
<dbReference type="Proteomes" id="UP000037122">
    <property type="component" value="Unassembled WGS sequence"/>
</dbReference>
<dbReference type="VEuPathDB" id="FungiDB:QG37_03707"/>
<protein>
    <submittedName>
        <fullName evidence="1">Uncharacterized protein</fullName>
    </submittedName>
</protein>
<dbReference type="EMBL" id="LGST01000023">
    <property type="protein sequence ID" value="KND99553.1"/>
    <property type="molecule type" value="Genomic_DNA"/>
</dbReference>
<sequence length="91" mass="9418">MVSATVIEVCALRESVDVEDGATSEPAESKIDSLSVGTTDLNVDNRVVSSLVLTGLKVVVLIVVSKVIVVSESVDSVCVGVEPRETVATTT</sequence>